<dbReference type="Pfam" id="PF13181">
    <property type="entry name" value="TPR_8"/>
    <property type="match status" value="1"/>
</dbReference>
<evidence type="ECO:0000256" key="2">
    <source>
        <dbReference type="ARBA" id="ARBA00004221"/>
    </source>
</evidence>
<evidence type="ECO:0000256" key="3">
    <source>
        <dbReference type="ARBA" id="ARBA00007905"/>
    </source>
</evidence>
<keyword evidence="21" id="KW-1185">Reference proteome</keyword>
<dbReference type="EC" id="1.1.1.2" evidence="10"/>
<comment type="subcellular location">
    <subcellularLocation>
        <location evidence="2">Apical cell membrane</location>
    </subcellularLocation>
    <subcellularLocation>
        <location evidence="1">Nucleus</location>
    </subcellularLocation>
</comment>
<evidence type="ECO:0000256" key="1">
    <source>
        <dbReference type="ARBA" id="ARBA00004123"/>
    </source>
</evidence>
<dbReference type="PANTHER" id="PTHR15081">
    <property type="entry name" value="NUCLEAR AUTOANTIGENIC SPERM PROTEIN NASP -RELATED"/>
    <property type="match status" value="1"/>
</dbReference>
<dbReference type="PROSITE" id="PS50005">
    <property type="entry name" value="TPR"/>
    <property type="match status" value="2"/>
</dbReference>
<protein>
    <recommendedName>
        <fullName evidence="10">alcohol dehydrogenase (NADP(+))</fullName>
        <ecNumber evidence="10">1.1.1.2</ecNumber>
    </recommendedName>
    <alternativeName>
        <fullName evidence="11">S-nitroso-CoA reductase</fullName>
    </alternativeName>
</protein>
<name>A0A8X7X7X1_POLSE</name>
<evidence type="ECO:0000256" key="17">
    <source>
        <dbReference type="SAM" id="MobiDB-lite"/>
    </source>
</evidence>
<feature type="compositionally biased region" description="Basic and acidic residues" evidence="17">
    <location>
        <begin position="728"/>
        <end position="750"/>
    </location>
</feature>
<feature type="compositionally biased region" description="Acidic residues" evidence="17">
    <location>
        <begin position="526"/>
        <end position="569"/>
    </location>
</feature>
<feature type="region of interest" description="Disordered" evidence="17">
    <location>
        <begin position="714"/>
        <end position="769"/>
    </location>
</feature>
<sequence length="787" mass="88188">MYRERLNTCGKHFGRNPICTCSETFVIQIPLYETKAALTNKVKEAVRSALEVGYRHIDCAAVYGNETEIGEAFKELLGCDKAIKREDVFVTSKLWNTHHHPEDVEPALLKTLKDLQLDYLDLYLIHWPYAFQRGDVFFPKSEDGSVIYDFTDYKETWKAMEKLVEKGLVRDIGLSNFNSRQIDDIISIAKVKPAVLQVECHPYLAQNELLEHCRDRQLIMTAYSPLGSPDRAWKHPEEPVLLEEASIKMLAEKYGKTPAQIILSANVDVLENAKKLLGTGNKHMVMGNIPAAVSVFQEACGMLAKKYGDTADECAEAFFLCGKALLDLARMENGVLGNALQGVPEEEDGVEDETEKDGKFESTENLDENTRKVLRDQVYDAMAEKEKKEGDVTEGADTTKGGTDTVTECKLNKDQPEEKSEPLKTEQPPTAVKEETEAKVSSKEAEATENEKEVSSTNVEPAADSTNEGDAPPAEEKVSPKKEEPSSEQKQEEMAIEESKKEIESEDKENEDPLKNGEVSEGKEAEENEDADEAEAMEEGEDAEEDEVEEEDNAEDENTEDKESEEEEVGNLQLAWEMLEIAKVIYKRKESKEDQLRAAQTYLKLGEVGLESGNYTQAAEDFQECLTLQKKHLEPHSRLLAETYYQLGLVSGYSGQYDLAIQYYNQSVEVIQNRLSMLKEVLDKAENEDSVADDKKEMEELKVLLPEIKEKIEDAKESKTTGHVASEAIKETMRKTEDESPIKEAKKSKPEPAINGAEEPASNGNGVEKMEEEASCFAMFLVLAEIG</sequence>
<dbReference type="InterPro" id="IPR051730">
    <property type="entry name" value="NASP-like"/>
</dbReference>
<dbReference type="GO" id="GO:0042393">
    <property type="term" value="F:histone binding"/>
    <property type="evidence" value="ECO:0007669"/>
    <property type="project" value="TreeGrafter"/>
</dbReference>
<dbReference type="GO" id="GO:0006335">
    <property type="term" value="P:DNA replication-dependent chromatin assembly"/>
    <property type="evidence" value="ECO:0007669"/>
    <property type="project" value="TreeGrafter"/>
</dbReference>
<dbReference type="PROSITE" id="PS00062">
    <property type="entry name" value="ALDOKETO_REDUCTASE_2"/>
    <property type="match status" value="1"/>
</dbReference>
<evidence type="ECO:0000256" key="12">
    <source>
        <dbReference type="ARBA" id="ARBA00047706"/>
    </source>
</evidence>
<dbReference type="GO" id="GO:0005654">
    <property type="term" value="C:nucleoplasm"/>
    <property type="evidence" value="ECO:0007669"/>
    <property type="project" value="TreeGrafter"/>
</dbReference>
<evidence type="ECO:0000256" key="8">
    <source>
        <dbReference type="ARBA" id="ARBA00023002"/>
    </source>
</evidence>
<evidence type="ECO:0000256" key="7">
    <source>
        <dbReference type="ARBA" id="ARBA00022857"/>
    </source>
</evidence>
<accession>A0A8X7X7X1</accession>
<keyword evidence="6 16" id="KW-0802">TPR repeat</keyword>
<keyword evidence="9" id="KW-0539">Nucleus</keyword>
<feature type="non-terminal residue" evidence="20">
    <location>
        <position position="787"/>
    </location>
</feature>
<comment type="caution">
    <text evidence="20">The sequence shown here is derived from an EMBL/GenBank/DDBJ whole genome shotgun (WGS) entry which is preliminary data.</text>
</comment>
<dbReference type="PRINTS" id="PR00069">
    <property type="entry name" value="ALDKETRDTASE"/>
</dbReference>
<reference evidence="20 21" key="1">
    <citation type="journal article" date="2021" name="Cell">
        <title>Tracing the genetic footprints of vertebrate landing in non-teleost ray-finned fishes.</title>
        <authorList>
            <person name="Bi X."/>
            <person name="Wang K."/>
            <person name="Yang L."/>
            <person name="Pan H."/>
            <person name="Jiang H."/>
            <person name="Wei Q."/>
            <person name="Fang M."/>
            <person name="Yu H."/>
            <person name="Zhu C."/>
            <person name="Cai Y."/>
            <person name="He Y."/>
            <person name="Gan X."/>
            <person name="Zeng H."/>
            <person name="Yu D."/>
            <person name="Zhu Y."/>
            <person name="Jiang H."/>
            <person name="Qiu Q."/>
            <person name="Yang H."/>
            <person name="Zhang Y.E."/>
            <person name="Wang W."/>
            <person name="Zhu M."/>
            <person name="He S."/>
            <person name="Zhang G."/>
        </authorList>
    </citation>
    <scope>NUCLEOTIDE SEQUENCE [LARGE SCALE GENOMIC DNA]</scope>
    <source>
        <strain evidence="20">Bchr_013</strain>
    </source>
</reference>
<feature type="domain" description="Tetratricopeptide SHNi-TPR" evidence="19">
    <location>
        <begin position="599"/>
        <end position="636"/>
    </location>
</feature>
<dbReference type="Gene3D" id="3.20.20.100">
    <property type="entry name" value="NADP-dependent oxidoreductase domain"/>
    <property type="match status" value="1"/>
</dbReference>
<dbReference type="SUPFAM" id="SSF51430">
    <property type="entry name" value="NAD(P)-linked oxidoreductase"/>
    <property type="match status" value="1"/>
</dbReference>
<dbReference type="InterPro" id="IPR036812">
    <property type="entry name" value="NAD(P)_OxRdtase_dom_sf"/>
</dbReference>
<evidence type="ECO:0000313" key="20">
    <source>
        <dbReference type="EMBL" id="KAG2461582.1"/>
    </source>
</evidence>
<dbReference type="GO" id="GO:0016324">
    <property type="term" value="C:apical plasma membrane"/>
    <property type="evidence" value="ECO:0007669"/>
    <property type="project" value="UniProtKB-SubCell"/>
</dbReference>
<comment type="catalytic activity">
    <reaction evidence="14">
        <text>a primary alcohol + NADP(+) = an aldehyde + NADPH + H(+)</text>
        <dbReference type="Rhea" id="RHEA:15937"/>
        <dbReference type="ChEBI" id="CHEBI:15378"/>
        <dbReference type="ChEBI" id="CHEBI:15734"/>
        <dbReference type="ChEBI" id="CHEBI:17478"/>
        <dbReference type="ChEBI" id="CHEBI:57783"/>
        <dbReference type="ChEBI" id="CHEBI:58349"/>
        <dbReference type="EC" id="1.1.1.2"/>
    </reaction>
</comment>
<proteinExistence type="inferred from homology"/>
<dbReference type="PROSITE" id="PS00798">
    <property type="entry name" value="ALDOKETO_REDUCTASE_1"/>
    <property type="match status" value="1"/>
</dbReference>
<dbReference type="InterPro" id="IPR023210">
    <property type="entry name" value="NADP_OxRdtase_dom"/>
</dbReference>
<comment type="function">
    <text evidence="15">Catalyzes the NADPH-dependent reduction of a wide variety of carbonyl-containing compounds to their corresponding alcohols. Displays enzymatic activity towards endogenous metabolites such as aromatic and aliphatic aldehydes, ketones, monosaccharides and bile acids. Acts as an aldehyde-detoxification enzyme. Also acts as an inhibitor of protein S-nitrosylation by mediating degradation of S-nitroso-coenzyme A (S-nitroso-CoA), a cofactor required to S-nitrosylate proteins. Also acts as a S-nitroso-glutathione reductase by catalyzing the NADPH-dependent reduction of S-nitrosoglutathione. Displays no reductase activity towards retinoids.</text>
</comment>
<evidence type="ECO:0000256" key="10">
    <source>
        <dbReference type="ARBA" id="ARBA00024074"/>
    </source>
</evidence>
<feature type="domain" description="NADP-dependent oxidoreductase" evidence="18">
    <location>
        <begin position="40"/>
        <end position="263"/>
    </location>
</feature>
<dbReference type="InterPro" id="IPR019734">
    <property type="entry name" value="TPR_rpt"/>
</dbReference>
<feature type="compositionally biased region" description="Basic and acidic residues" evidence="17">
    <location>
        <begin position="356"/>
        <end position="391"/>
    </location>
</feature>
<organism evidence="20 21">
    <name type="scientific">Polypterus senegalus</name>
    <name type="common">Senegal bichir</name>
    <dbReference type="NCBI Taxonomy" id="55291"/>
    <lineage>
        <taxon>Eukaryota</taxon>
        <taxon>Metazoa</taxon>
        <taxon>Chordata</taxon>
        <taxon>Craniata</taxon>
        <taxon>Vertebrata</taxon>
        <taxon>Euteleostomi</taxon>
        <taxon>Actinopterygii</taxon>
        <taxon>Polypteriformes</taxon>
        <taxon>Polypteridae</taxon>
        <taxon>Polypterus</taxon>
    </lineage>
</organism>
<keyword evidence="7" id="KW-0521">NADP</keyword>
<feature type="compositionally biased region" description="Basic and acidic residues" evidence="17">
    <location>
        <begin position="432"/>
        <end position="454"/>
    </location>
</feature>
<dbReference type="InterPro" id="IPR019544">
    <property type="entry name" value="Tetratricopeptide_SHNi-TPR_dom"/>
</dbReference>
<comment type="catalytic activity">
    <reaction evidence="12">
        <text>S-nitroso-CoA + NADPH + H(+) = sulfinamide-CoA + NADP(+)</text>
        <dbReference type="Rhea" id="RHEA:78375"/>
        <dbReference type="ChEBI" id="CHEBI:15378"/>
        <dbReference type="ChEBI" id="CHEBI:57783"/>
        <dbReference type="ChEBI" id="CHEBI:58349"/>
        <dbReference type="ChEBI" id="CHEBI:145546"/>
        <dbReference type="ChEBI" id="CHEBI:145548"/>
    </reaction>
    <physiologicalReaction direction="left-to-right" evidence="12">
        <dbReference type="Rhea" id="RHEA:78376"/>
    </physiologicalReaction>
</comment>
<feature type="compositionally biased region" description="Acidic residues" evidence="17">
    <location>
        <begin position="344"/>
        <end position="355"/>
    </location>
</feature>
<feature type="compositionally biased region" description="Basic and acidic residues" evidence="17">
    <location>
        <begin position="511"/>
        <end position="525"/>
    </location>
</feature>
<dbReference type="EMBL" id="JAATIS010004524">
    <property type="protein sequence ID" value="KAG2461582.1"/>
    <property type="molecule type" value="Genomic_DNA"/>
</dbReference>
<evidence type="ECO:0000259" key="18">
    <source>
        <dbReference type="Pfam" id="PF00248"/>
    </source>
</evidence>
<dbReference type="Pfam" id="PF10516">
    <property type="entry name" value="SHNi-TPR"/>
    <property type="match status" value="1"/>
</dbReference>
<feature type="compositionally biased region" description="Polar residues" evidence="17">
    <location>
        <begin position="455"/>
        <end position="468"/>
    </location>
</feature>
<comment type="similarity">
    <text evidence="3">Belongs to the aldo/keto reductase family.</text>
</comment>
<dbReference type="GO" id="GO:0034080">
    <property type="term" value="P:CENP-A containing chromatin assembly"/>
    <property type="evidence" value="ECO:0007669"/>
    <property type="project" value="TreeGrafter"/>
</dbReference>
<evidence type="ECO:0000256" key="5">
    <source>
        <dbReference type="ARBA" id="ARBA00022737"/>
    </source>
</evidence>
<evidence type="ECO:0000259" key="19">
    <source>
        <dbReference type="Pfam" id="PF10516"/>
    </source>
</evidence>
<dbReference type="GO" id="GO:0042593">
    <property type="term" value="P:glucose homeostasis"/>
    <property type="evidence" value="ECO:0007669"/>
    <property type="project" value="UniProtKB-ARBA"/>
</dbReference>
<dbReference type="Proteomes" id="UP000886611">
    <property type="component" value="Unassembled WGS sequence"/>
</dbReference>
<dbReference type="SUPFAM" id="SSF48452">
    <property type="entry name" value="TPR-like"/>
    <property type="match status" value="1"/>
</dbReference>
<evidence type="ECO:0000256" key="16">
    <source>
        <dbReference type="PROSITE-ProRule" id="PRU00339"/>
    </source>
</evidence>
<evidence type="ECO:0000256" key="6">
    <source>
        <dbReference type="ARBA" id="ARBA00022803"/>
    </source>
</evidence>
<dbReference type="PANTHER" id="PTHR15081:SF1">
    <property type="entry name" value="NUCLEAR AUTOANTIGENIC SPERM PROTEIN"/>
    <property type="match status" value="1"/>
</dbReference>
<gene>
    <name evidence="20" type="primary">Akr1a1_1</name>
    <name evidence="20" type="ORF">GTO96_0008862</name>
</gene>
<evidence type="ECO:0000256" key="4">
    <source>
        <dbReference type="ARBA" id="ARBA00008402"/>
    </source>
</evidence>
<evidence type="ECO:0000256" key="13">
    <source>
        <dbReference type="ARBA" id="ARBA00048207"/>
    </source>
</evidence>
<comment type="similarity">
    <text evidence="4">Belongs to the NASP family.</text>
</comment>
<keyword evidence="8" id="KW-0560">Oxidoreductase</keyword>
<feature type="repeat" description="TPR" evidence="16">
    <location>
        <begin position="641"/>
        <end position="674"/>
    </location>
</feature>
<evidence type="ECO:0000256" key="14">
    <source>
        <dbReference type="ARBA" id="ARBA00048262"/>
    </source>
</evidence>
<dbReference type="InterPro" id="IPR020471">
    <property type="entry name" value="AKR"/>
</dbReference>
<feature type="region of interest" description="Disordered" evidence="17">
    <location>
        <begin position="340"/>
        <end position="571"/>
    </location>
</feature>
<dbReference type="Pfam" id="PF00248">
    <property type="entry name" value="Aldo_ket_red"/>
    <property type="match status" value="1"/>
</dbReference>
<evidence type="ECO:0000256" key="9">
    <source>
        <dbReference type="ARBA" id="ARBA00023242"/>
    </source>
</evidence>
<dbReference type="GO" id="GO:0008106">
    <property type="term" value="F:alcohol dehydrogenase (NADP+) activity"/>
    <property type="evidence" value="ECO:0007669"/>
    <property type="project" value="UniProtKB-EC"/>
</dbReference>
<dbReference type="InterPro" id="IPR011990">
    <property type="entry name" value="TPR-like_helical_dom_sf"/>
</dbReference>
<feature type="compositionally biased region" description="Basic and acidic residues" evidence="17">
    <location>
        <begin position="474"/>
        <end position="503"/>
    </location>
</feature>
<dbReference type="SMART" id="SM00028">
    <property type="entry name" value="TPR"/>
    <property type="match status" value="3"/>
</dbReference>
<evidence type="ECO:0000313" key="21">
    <source>
        <dbReference type="Proteomes" id="UP000886611"/>
    </source>
</evidence>
<dbReference type="FunFam" id="3.20.20.100:FF:000006">
    <property type="entry name" value="Aldo-keto reductase family 1 member A1"/>
    <property type="match status" value="1"/>
</dbReference>
<evidence type="ECO:0000256" key="11">
    <source>
        <dbReference type="ARBA" id="ARBA00044808"/>
    </source>
</evidence>
<feature type="non-terminal residue" evidence="20">
    <location>
        <position position="1"/>
    </location>
</feature>
<feature type="compositionally biased region" description="Basic and acidic residues" evidence="17">
    <location>
        <begin position="410"/>
        <end position="424"/>
    </location>
</feature>
<dbReference type="Gene3D" id="1.25.40.10">
    <property type="entry name" value="Tetratricopeptide repeat domain"/>
    <property type="match status" value="1"/>
</dbReference>
<comment type="catalytic activity">
    <reaction evidence="13">
        <text>S-nitrosoglutathione + NADPH + H(+) = S-(hydroxysulfenamide)glutathione + NADP(+)</text>
        <dbReference type="Rhea" id="RHEA:63500"/>
        <dbReference type="ChEBI" id="CHEBI:15378"/>
        <dbReference type="ChEBI" id="CHEBI:57783"/>
        <dbReference type="ChEBI" id="CHEBI:58349"/>
        <dbReference type="ChEBI" id="CHEBI:145544"/>
        <dbReference type="ChEBI" id="CHEBI:229723"/>
    </reaction>
</comment>
<dbReference type="AlphaFoldDB" id="A0A8X7X7X1"/>
<keyword evidence="5" id="KW-0677">Repeat</keyword>
<feature type="repeat" description="TPR" evidence="16">
    <location>
        <begin position="599"/>
        <end position="632"/>
    </location>
</feature>
<evidence type="ECO:0000256" key="15">
    <source>
        <dbReference type="ARBA" id="ARBA00055218"/>
    </source>
</evidence>
<dbReference type="InterPro" id="IPR018170">
    <property type="entry name" value="Aldo/ket_reductase_CS"/>
</dbReference>